<evidence type="ECO:0000313" key="1">
    <source>
        <dbReference type="EMBL" id="MBT0728573.1"/>
    </source>
</evidence>
<proteinExistence type="predicted"/>
<comment type="caution">
    <text evidence="1">The sequence shown here is derived from an EMBL/GenBank/DDBJ whole genome shotgun (WGS) entry which is preliminary data.</text>
</comment>
<evidence type="ECO:0008006" key="3">
    <source>
        <dbReference type="Google" id="ProtNLM"/>
    </source>
</evidence>
<organism evidence="1 2">
    <name type="scientific">Rosenbergiella australiborealis</name>
    <dbReference type="NCBI Taxonomy" id="1544696"/>
    <lineage>
        <taxon>Bacteria</taxon>
        <taxon>Pseudomonadati</taxon>
        <taxon>Pseudomonadota</taxon>
        <taxon>Gammaproteobacteria</taxon>
        <taxon>Enterobacterales</taxon>
        <taxon>Erwiniaceae</taxon>
        <taxon>Rosenbergiella</taxon>
    </lineage>
</organism>
<name>A0ABS5T877_9GAMM</name>
<feature type="non-terminal residue" evidence="1">
    <location>
        <position position="76"/>
    </location>
</feature>
<protein>
    <recommendedName>
        <fullName evidence="3">Filamentous hemagglutinin</fullName>
    </recommendedName>
</protein>
<keyword evidence="2" id="KW-1185">Reference proteome</keyword>
<sequence>TIDVGKHTQLNGAVIGSTASAENNQLQTGTLGFNSILNHAQYKVEHQSVGLSTGSDIAKQLLSHAATSLLVGAKGS</sequence>
<dbReference type="EMBL" id="JABBFO010000056">
    <property type="protein sequence ID" value="MBT0728573.1"/>
    <property type="molecule type" value="Genomic_DNA"/>
</dbReference>
<evidence type="ECO:0000313" key="2">
    <source>
        <dbReference type="Proteomes" id="UP000786875"/>
    </source>
</evidence>
<gene>
    <name evidence="1" type="ORF">HGT73_14695</name>
</gene>
<feature type="non-terminal residue" evidence="1">
    <location>
        <position position="1"/>
    </location>
</feature>
<reference evidence="1 2" key="1">
    <citation type="submission" date="2020-04" db="EMBL/GenBank/DDBJ databases">
        <title>Genome sequencing of Rosenbergiella species.</title>
        <authorList>
            <person name="Alvarez-Perez S."/>
            <person name="Lievens B."/>
        </authorList>
    </citation>
    <scope>NUCLEOTIDE SEQUENCE [LARGE SCALE GENOMIC DNA]</scope>
    <source>
        <strain evidence="1 2">CdVSA20.1</strain>
    </source>
</reference>
<accession>A0ABS5T877</accession>
<dbReference type="Proteomes" id="UP000786875">
    <property type="component" value="Unassembled WGS sequence"/>
</dbReference>